<comment type="caution">
    <text evidence="1">The sequence shown here is derived from an EMBL/GenBank/DDBJ whole genome shotgun (WGS) entry which is preliminary data.</text>
</comment>
<evidence type="ECO:0000313" key="2">
    <source>
        <dbReference type="Proteomes" id="UP001221898"/>
    </source>
</evidence>
<organism evidence="1 2">
    <name type="scientific">Aldrovandia affinis</name>
    <dbReference type="NCBI Taxonomy" id="143900"/>
    <lineage>
        <taxon>Eukaryota</taxon>
        <taxon>Metazoa</taxon>
        <taxon>Chordata</taxon>
        <taxon>Craniata</taxon>
        <taxon>Vertebrata</taxon>
        <taxon>Euteleostomi</taxon>
        <taxon>Actinopterygii</taxon>
        <taxon>Neopterygii</taxon>
        <taxon>Teleostei</taxon>
        <taxon>Notacanthiformes</taxon>
        <taxon>Halosauridae</taxon>
        <taxon>Aldrovandia</taxon>
    </lineage>
</organism>
<proteinExistence type="predicted"/>
<reference evidence="1" key="1">
    <citation type="journal article" date="2023" name="Science">
        <title>Genome structures resolve the early diversification of teleost fishes.</title>
        <authorList>
            <person name="Parey E."/>
            <person name="Louis A."/>
            <person name="Montfort J."/>
            <person name="Bouchez O."/>
            <person name="Roques C."/>
            <person name="Iampietro C."/>
            <person name="Lluch J."/>
            <person name="Castinel A."/>
            <person name="Donnadieu C."/>
            <person name="Desvignes T."/>
            <person name="Floi Bucao C."/>
            <person name="Jouanno E."/>
            <person name="Wen M."/>
            <person name="Mejri S."/>
            <person name="Dirks R."/>
            <person name="Jansen H."/>
            <person name="Henkel C."/>
            <person name="Chen W.J."/>
            <person name="Zahm M."/>
            <person name="Cabau C."/>
            <person name="Klopp C."/>
            <person name="Thompson A.W."/>
            <person name="Robinson-Rechavi M."/>
            <person name="Braasch I."/>
            <person name="Lecointre G."/>
            <person name="Bobe J."/>
            <person name="Postlethwait J.H."/>
            <person name="Berthelot C."/>
            <person name="Roest Crollius H."/>
            <person name="Guiguen Y."/>
        </authorList>
    </citation>
    <scope>NUCLEOTIDE SEQUENCE</scope>
    <source>
        <strain evidence="1">NC1722</strain>
    </source>
</reference>
<dbReference type="EMBL" id="JAINUG010000007">
    <property type="protein sequence ID" value="KAJ8416174.1"/>
    <property type="molecule type" value="Genomic_DNA"/>
</dbReference>
<sequence>EQTNEVGNEGQGCGRGCGRGCGQGVRRHAVVSNEIRATVINHVINRGLTLTQAERVVQPNLKRSTMASIIGVFKKANRTERKTTVEDVAIFCLPSRRGS</sequence>
<gene>
    <name evidence="1" type="ORF">AAFF_G00381960</name>
</gene>
<dbReference type="Proteomes" id="UP001221898">
    <property type="component" value="Unassembled WGS sequence"/>
</dbReference>
<protein>
    <submittedName>
        <fullName evidence="1">Uncharacterized protein</fullName>
    </submittedName>
</protein>
<dbReference type="AlphaFoldDB" id="A0AAD7X1P0"/>
<feature type="non-terminal residue" evidence="1">
    <location>
        <position position="1"/>
    </location>
</feature>
<name>A0AAD7X1P0_9TELE</name>
<evidence type="ECO:0000313" key="1">
    <source>
        <dbReference type="EMBL" id="KAJ8416174.1"/>
    </source>
</evidence>
<accession>A0AAD7X1P0</accession>
<keyword evidence="2" id="KW-1185">Reference proteome</keyword>